<keyword evidence="1" id="KW-0472">Membrane</keyword>
<keyword evidence="2" id="KW-0732">Signal</keyword>
<accession>F6T167</accession>
<reference evidence="3" key="3">
    <citation type="submission" date="2025-09" db="UniProtKB">
        <authorList>
            <consortium name="Ensembl"/>
        </authorList>
    </citation>
    <scope>IDENTIFICATION</scope>
</reference>
<dbReference type="AlphaFoldDB" id="F6T167"/>
<keyword evidence="1" id="KW-1133">Transmembrane helix</keyword>
<evidence type="ECO:0000313" key="4">
    <source>
        <dbReference type="Proteomes" id="UP000008225"/>
    </source>
</evidence>
<feature type="transmembrane region" description="Helical" evidence="1">
    <location>
        <begin position="71"/>
        <end position="94"/>
    </location>
</feature>
<name>F6T167_CALJA</name>
<reference evidence="3" key="1">
    <citation type="submission" date="2009-03" db="EMBL/GenBank/DDBJ databases">
        <authorList>
            <person name="Warren W."/>
            <person name="Ye L."/>
            <person name="Minx P."/>
            <person name="Worley K."/>
            <person name="Gibbs R."/>
            <person name="Wilson R.K."/>
        </authorList>
    </citation>
    <scope>NUCLEOTIDE SEQUENCE [LARGE SCALE GENOMIC DNA]</scope>
</reference>
<feature type="chain" id="PRO_5003343150" evidence="2">
    <location>
        <begin position="27"/>
        <end position="98"/>
    </location>
</feature>
<dbReference type="Bgee" id="ENSCJAG00000004256">
    <property type="expression patterns" value="Expressed in ovary"/>
</dbReference>
<dbReference type="STRING" id="9483.ENSCJAP00000007699"/>
<keyword evidence="1" id="KW-0812">Transmembrane</keyword>
<dbReference type="OMA" id="HRSWLNN"/>
<keyword evidence="4" id="KW-1185">Reference proteome</keyword>
<protein>
    <submittedName>
        <fullName evidence="3">Small integral membrane protein 9</fullName>
    </submittedName>
</protein>
<dbReference type="eggNOG" id="ENOG502TKME">
    <property type="taxonomic scope" value="Eukaryota"/>
</dbReference>
<dbReference type="InParanoid" id="F6T167"/>
<dbReference type="CTD" id="100132963"/>
<feature type="signal peptide" evidence="2">
    <location>
        <begin position="1"/>
        <end position="26"/>
    </location>
</feature>
<organism evidence="3 4">
    <name type="scientific">Callithrix jacchus</name>
    <name type="common">White-tufted-ear marmoset</name>
    <name type="synonym">Simia Jacchus</name>
    <dbReference type="NCBI Taxonomy" id="9483"/>
    <lineage>
        <taxon>Eukaryota</taxon>
        <taxon>Metazoa</taxon>
        <taxon>Chordata</taxon>
        <taxon>Craniata</taxon>
        <taxon>Vertebrata</taxon>
        <taxon>Euteleostomi</taxon>
        <taxon>Mammalia</taxon>
        <taxon>Eutheria</taxon>
        <taxon>Euarchontoglires</taxon>
        <taxon>Primates</taxon>
        <taxon>Haplorrhini</taxon>
        <taxon>Platyrrhini</taxon>
        <taxon>Cebidae</taxon>
        <taxon>Callitrichinae</taxon>
        <taxon>Callithrix</taxon>
        <taxon>Callithrix</taxon>
    </lineage>
</organism>
<proteinExistence type="predicted"/>
<dbReference type="PANTHER" id="PTHR41687:SF1">
    <property type="entry name" value="SMALL INTEGRAL MEMBRANE PROTEIN 9"/>
    <property type="match status" value="1"/>
</dbReference>
<evidence type="ECO:0000313" key="3">
    <source>
        <dbReference type="Ensembl" id="ENSCJAP00000007699.1"/>
    </source>
</evidence>
<reference evidence="3" key="2">
    <citation type="submission" date="2025-08" db="UniProtKB">
        <authorList>
            <consortium name="Ensembl"/>
        </authorList>
    </citation>
    <scope>IDENTIFICATION</scope>
</reference>
<dbReference type="RefSeq" id="XP_035145130.1">
    <property type="nucleotide sequence ID" value="XM_035289239.2"/>
</dbReference>
<evidence type="ECO:0000256" key="1">
    <source>
        <dbReference type="SAM" id="Phobius"/>
    </source>
</evidence>
<dbReference type="GeneID" id="118150634"/>
<sequence>MEPQKLLIIGFLLCSLTCLLLERAASLSPLSALGIQEKEGTKPCSGGNHRSWLKNFRDSLRDLLKSALPPAGIVAFFLTSALIAILCCFSILVVDPVQ</sequence>
<dbReference type="HOGENOM" id="CLU_181647_0_0_1"/>
<dbReference type="GeneTree" id="ENSGT00390000005685"/>
<dbReference type="PANTHER" id="PTHR41687">
    <property type="entry name" value="SMALL INTEGRAL MEMBRANE PROTEIN 9"/>
    <property type="match status" value="1"/>
</dbReference>
<gene>
    <name evidence="3" type="primary">SMIM9</name>
</gene>
<dbReference type="Proteomes" id="UP000008225">
    <property type="component" value="Chromosome X"/>
</dbReference>
<evidence type="ECO:0000256" key="2">
    <source>
        <dbReference type="SAM" id="SignalP"/>
    </source>
</evidence>
<dbReference type="InterPro" id="IPR038853">
    <property type="entry name" value="Smim9"/>
</dbReference>
<dbReference type="Ensembl" id="ENSCJAT00000008140.4">
    <property type="protein sequence ID" value="ENSCJAP00000007699.1"/>
    <property type="gene ID" value="ENSCJAG00000004256.4"/>
</dbReference>